<proteinExistence type="predicted"/>
<keyword evidence="2" id="KW-1185">Reference proteome</keyword>
<gene>
    <name evidence="1" type="ORF">EDD27_2698</name>
</gene>
<dbReference type="OrthoDB" id="501208at2"/>
<name>A0A438M3D9_9ACTN</name>
<dbReference type="EMBL" id="SAUN01000001">
    <property type="protein sequence ID" value="RVX40294.1"/>
    <property type="molecule type" value="Genomic_DNA"/>
</dbReference>
<comment type="caution">
    <text evidence="1">The sequence shown here is derived from an EMBL/GenBank/DDBJ whole genome shotgun (WGS) entry which is preliminary data.</text>
</comment>
<accession>A0A438M3D9</accession>
<evidence type="ECO:0000313" key="2">
    <source>
        <dbReference type="Proteomes" id="UP000284824"/>
    </source>
</evidence>
<dbReference type="AlphaFoldDB" id="A0A438M3D9"/>
<evidence type="ECO:0000313" key="1">
    <source>
        <dbReference type="EMBL" id="RVX40294.1"/>
    </source>
</evidence>
<protein>
    <submittedName>
        <fullName evidence="1">Uncharacterized protein</fullName>
    </submittedName>
</protein>
<sequence>MKPARAVASFDSATGMLRALSRFLHGRDVPLIGQAPAALEPALGTVLGAVNRLPRTLQEKAYALGGWAEAVPAHRIGDIRSEALAHWVTGHYPQRRYPVAFIGSSNGALIHLAAALNAPWLPQTLLLPVRRHGAHPDDPREDLRRTQTAGEALVKANPDLVLHHMHDANQDRLMIAGMTYFRVKWRRLAEAYRRFLEASLAPGATLVVVDCALRWPTTSVSDRYVFQHGALGGAGQEEYEQGGPRVADYLGRYGSPRRTWDYPPTDGDSPEAEWGFEPELLTDLTELAERNQWRLVRMRFPEPEALSPVVADLYRSWYQRRGLPGDRLLTECFLLLEPWWTLRSGSVPYWMVFNAEPSRAGLQTYLDRVDPFDEIRLLLFSHGVESIGLVPIEEWQEVLARARKIGVFTGVDARAYPRDFASLARAHRDLARIQTTFPMPLPLGWPPAEQFLAERGELEWHSIDI</sequence>
<reference evidence="1 2" key="1">
    <citation type="submission" date="2019-01" db="EMBL/GenBank/DDBJ databases">
        <title>Sequencing the genomes of 1000 actinobacteria strains.</title>
        <authorList>
            <person name="Klenk H.-P."/>
        </authorList>
    </citation>
    <scope>NUCLEOTIDE SEQUENCE [LARGE SCALE GENOMIC DNA]</scope>
    <source>
        <strain evidence="1 2">DSM 43925</strain>
    </source>
</reference>
<dbReference type="RefSeq" id="WP_127932702.1">
    <property type="nucleotide sequence ID" value="NZ_SAUN01000001.1"/>
</dbReference>
<dbReference type="Proteomes" id="UP000284824">
    <property type="component" value="Unassembled WGS sequence"/>
</dbReference>
<organism evidence="1 2">
    <name type="scientific">Nonomuraea polychroma</name>
    <dbReference type="NCBI Taxonomy" id="46176"/>
    <lineage>
        <taxon>Bacteria</taxon>
        <taxon>Bacillati</taxon>
        <taxon>Actinomycetota</taxon>
        <taxon>Actinomycetes</taxon>
        <taxon>Streptosporangiales</taxon>
        <taxon>Streptosporangiaceae</taxon>
        <taxon>Nonomuraea</taxon>
    </lineage>
</organism>